<dbReference type="SUPFAM" id="SSF53613">
    <property type="entry name" value="Ribokinase-like"/>
    <property type="match status" value="1"/>
</dbReference>
<dbReference type="Proteomes" id="UP001231109">
    <property type="component" value="Unassembled WGS sequence"/>
</dbReference>
<protein>
    <submittedName>
        <fullName evidence="7">PfkB family carbohydrate kinase</fullName>
    </submittedName>
</protein>
<dbReference type="Pfam" id="PF00294">
    <property type="entry name" value="PfkB"/>
    <property type="match status" value="1"/>
</dbReference>
<evidence type="ECO:0000256" key="4">
    <source>
        <dbReference type="ARBA" id="ARBA00022777"/>
    </source>
</evidence>
<dbReference type="InterPro" id="IPR050306">
    <property type="entry name" value="PfkB_Carbo_kinase"/>
</dbReference>
<keyword evidence="4 7" id="KW-0418">Kinase</keyword>
<reference evidence="7 8" key="1">
    <citation type="submission" date="2022-11" db="EMBL/GenBank/DDBJ databases">
        <title>Viruses from the air-sea interface of a natural surface slick.</title>
        <authorList>
            <person name="Rahlff J."/>
            <person name="Holmfeldt K."/>
        </authorList>
    </citation>
    <scope>NUCLEOTIDE SEQUENCE [LARGE SCALE GENOMIC DNA]</scope>
    <source>
        <strain evidence="7 8">SMS4</strain>
    </source>
</reference>
<keyword evidence="3" id="KW-0547">Nucleotide-binding</keyword>
<evidence type="ECO:0000256" key="2">
    <source>
        <dbReference type="ARBA" id="ARBA00022679"/>
    </source>
</evidence>
<gene>
    <name evidence="7" type="ORF">ORJ04_03620</name>
</gene>
<dbReference type="GO" id="GO:0016301">
    <property type="term" value="F:kinase activity"/>
    <property type="evidence" value="ECO:0007669"/>
    <property type="project" value="UniProtKB-KW"/>
</dbReference>
<dbReference type="PANTHER" id="PTHR43085">
    <property type="entry name" value="HEXOKINASE FAMILY MEMBER"/>
    <property type="match status" value="1"/>
</dbReference>
<keyword evidence="2" id="KW-0808">Transferase</keyword>
<dbReference type="EMBL" id="JAPJDZ010000005">
    <property type="protein sequence ID" value="MDP5135036.1"/>
    <property type="molecule type" value="Genomic_DNA"/>
</dbReference>
<name>A0ABT9HVA7_9GAMM</name>
<sequence>MLAVIGENVVDMIPTPDGHYRPCLGGSPFNVAIGAARQNIAVSYLSPLSQDHFGSAFLNYLTDNDAHYGLPFFSRAPTSLAMVSINAQHQPEYSLYRTGIADRDISAAQQITALPENCKLLHLGSLALEPEDGERINAVVQACHTKDIQLAVDINVRINAVSNVDSYRTLLLNVIAQSQFIKASDEDLQLLFPSLNLQQALNALRDCAPSALLALTEGEKGATLYWQQHSISLPVVVATPFVDTVGAGDTFWANLLAALLQLGLPSAAQISTAELTQCLQRAMLAASLNIASAGCNPPTALQVNTALNQEKTIKN</sequence>
<evidence type="ECO:0000313" key="8">
    <source>
        <dbReference type="Proteomes" id="UP001231109"/>
    </source>
</evidence>
<dbReference type="RefSeq" id="WP_169338541.1">
    <property type="nucleotide sequence ID" value="NZ_JAPJDZ010000005.1"/>
</dbReference>
<organism evidence="7 8">
    <name type="scientific">Rheinheimera baltica</name>
    <dbReference type="NCBI Taxonomy" id="67576"/>
    <lineage>
        <taxon>Bacteria</taxon>
        <taxon>Pseudomonadati</taxon>
        <taxon>Pseudomonadota</taxon>
        <taxon>Gammaproteobacteria</taxon>
        <taxon>Chromatiales</taxon>
        <taxon>Chromatiaceae</taxon>
        <taxon>Rheinheimera</taxon>
    </lineage>
</organism>
<comment type="caution">
    <text evidence="7">The sequence shown here is derived from an EMBL/GenBank/DDBJ whole genome shotgun (WGS) entry which is preliminary data.</text>
</comment>
<dbReference type="PANTHER" id="PTHR43085:SF1">
    <property type="entry name" value="PSEUDOURIDINE KINASE-RELATED"/>
    <property type="match status" value="1"/>
</dbReference>
<feature type="domain" description="Carbohydrate kinase PfkB" evidence="6">
    <location>
        <begin position="2"/>
        <end position="298"/>
    </location>
</feature>
<accession>A0ABT9HVA7</accession>
<evidence type="ECO:0000256" key="3">
    <source>
        <dbReference type="ARBA" id="ARBA00022741"/>
    </source>
</evidence>
<comment type="similarity">
    <text evidence="1">Belongs to the carbohydrate kinase PfkB family.</text>
</comment>
<proteinExistence type="inferred from homology"/>
<evidence type="ECO:0000313" key="7">
    <source>
        <dbReference type="EMBL" id="MDP5135036.1"/>
    </source>
</evidence>
<evidence type="ECO:0000259" key="6">
    <source>
        <dbReference type="Pfam" id="PF00294"/>
    </source>
</evidence>
<evidence type="ECO:0000256" key="1">
    <source>
        <dbReference type="ARBA" id="ARBA00010688"/>
    </source>
</evidence>
<keyword evidence="8" id="KW-1185">Reference proteome</keyword>
<dbReference type="InterPro" id="IPR011611">
    <property type="entry name" value="PfkB_dom"/>
</dbReference>
<dbReference type="Gene3D" id="3.40.1190.20">
    <property type="match status" value="1"/>
</dbReference>
<keyword evidence="5" id="KW-0067">ATP-binding</keyword>
<dbReference type="InterPro" id="IPR029056">
    <property type="entry name" value="Ribokinase-like"/>
</dbReference>
<evidence type="ECO:0000256" key="5">
    <source>
        <dbReference type="ARBA" id="ARBA00022840"/>
    </source>
</evidence>